<dbReference type="SUPFAM" id="SSF55785">
    <property type="entry name" value="PYP-like sensor domain (PAS domain)"/>
    <property type="match status" value="1"/>
</dbReference>
<feature type="domain" description="PAS" evidence="2">
    <location>
        <begin position="1177"/>
        <end position="1272"/>
    </location>
</feature>
<keyword evidence="1" id="KW-0472">Membrane</keyword>
<sequence>MISPGEKFNAFSTNRLIKKEENTAFGFNQKLVISPTKNSFFLFVHLVNRSITNIPWLFWISLIAMFIQCAIAVIQPFNESHWEGIPEMKPIVFYLSIILRYVPLTAPPLVSTIIFAIYSVLVIAHFILVFVIVTMMKNKKDTNILIKIFFFYSYLVLPLFRSSLICVISEQVTQIVRNPSFGTFFLSLFALIILILQLIMTGFVQFIMGSSPSPNLVNPLAIWGPCAWRSVIFEEYVCLCIAFLEFIRSISNNVIYAIMIVVLLLFSVPHSIYQSVRTYYISYTAYEYIGALLWAITAFTLIHLFICFIPSKIPYIAILVVWISLPVMVFIIMRSITLSRIKKVLRELDQCGTLTSAVDDTGYNNQEEFDVEHTSSVYDSITCKNSSQAIFIARAACVTSHPVFTDLSLLQYFVDRFPSGLFFFLYLAFLVQNQQVYVQKLIDLYLEESKPGILQSCVLFQIITSMQESSNDLPQSLIRELGKQKLQAMKCQQLLSKFWTSCYKGDITQMSRHAFTLNRHIKDLTNNWKLLILRYPFSTPVLKDYIQYLSTTGTQHKIVEAILTNHPQLNDITTNQYEQQDLNTPILHQAVEDAVDRRPIYSISKIQCALAISIMIALLFLIFIVALSFILLNSYNSYNEFIYQSECFVSVFANIPNLFDDVIFSGDSFDSRSIIFQETEDLANSLNSMLLQMPKTVLDSTSLVYHPLYIQVDRHNETKKTDFINMLRLTAYFARCLSFVPIDDISVSLVIKNWVDTIGVLETTMTNTIVGIEEIVNVVVTYSPIFYALNWILLLLIMIPLLYISITALKDEMTYLFSIYLTIPRSTITKFIDSSGGKQQDKKNTTLFLSTSFAHHTTTTSMRDDDENEGRANVNIADGFKMLVNDSSANISVLPKNFVLKAVLIFSFLCGIIAVLSTVGCFLFISFSNSLIECFYTQKTIADRTSGSSISMHGVTSCGEDIDPTLHSAIIQQTAKLHTAILFKDSSYNLSNKALADSDVVNIQSGERCSNQTDFACRSLVSLFDYFINQVSNASSYFKNSTVDRNANNYETIRRIYNDNLYPLLFETQKELYEFTKDQINNFRTEILIIIIISFAVIALMFFFCVRPVMLEVNQSIEAVKLPLKHINPVEIVDLQKVLMYLQGESDFKRGGQNEKGNESQGGNSILNVMLCPFAIFEDDLSLLFANSAFYSILGTSREAVIGLPLSDIFANVMTFKSNESHPFNSLLDTVSQLQRGVAPVNVIEIRTELEVNNQSPCPVMIRLVGICQTTHNEDEDENKQNLKASSYALFINDLSHKRALEEKMKYETEVSQKLVDSIIPKSLLNVIRNGDSLEAHKFDNIPMCMFTIKFNAPEEEFEDELMIACSLFMRTANDVNQNFAVLVTKLIQDPPVWYYISGYDNQHQENLSIAISDLCHFALSVIEVYNASSTTNYALGAVIHVGQLSVIPMQLRLPMVEALGSGFSRLKEIGQSSTKPGLVQCTPEIEALIGEQKAFILTKDGNDHLFSLKRGAEPTRTDDAF</sequence>
<accession>A0A1J4K708</accession>
<feature type="transmembrane region" description="Helical" evidence="1">
    <location>
        <begin position="312"/>
        <end position="333"/>
    </location>
</feature>
<keyword evidence="1" id="KW-0812">Transmembrane</keyword>
<dbReference type="Proteomes" id="UP000179807">
    <property type="component" value="Unassembled WGS sequence"/>
</dbReference>
<dbReference type="GeneID" id="94824714"/>
<evidence type="ECO:0000256" key="1">
    <source>
        <dbReference type="SAM" id="Phobius"/>
    </source>
</evidence>
<evidence type="ECO:0000313" key="4">
    <source>
        <dbReference type="Proteomes" id="UP000179807"/>
    </source>
</evidence>
<feature type="transmembrane region" description="Helical" evidence="1">
    <location>
        <begin position="109"/>
        <end position="132"/>
    </location>
</feature>
<dbReference type="RefSeq" id="XP_068360295.1">
    <property type="nucleotide sequence ID" value="XM_068490010.1"/>
</dbReference>
<dbReference type="VEuPathDB" id="TrichDB:TRFO_01283"/>
<keyword evidence="4" id="KW-1185">Reference proteome</keyword>
<organism evidence="3 4">
    <name type="scientific">Tritrichomonas foetus</name>
    <dbReference type="NCBI Taxonomy" id="1144522"/>
    <lineage>
        <taxon>Eukaryota</taxon>
        <taxon>Metamonada</taxon>
        <taxon>Parabasalia</taxon>
        <taxon>Tritrichomonadida</taxon>
        <taxon>Tritrichomonadidae</taxon>
        <taxon>Tritrichomonas</taxon>
    </lineage>
</organism>
<feature type="transmembrane region" description="Helical" evidence="1">
    <location>
        <begin position="144"/>
        <end position="164"/>
    </location>
</feature>
<evidence type="ECO:0000313" key="3">
    <source>
        <dbReference type="EMBL" id="OHT07159.1"/>
    </source>
</evidence>
<gene>
    <name evidence="3" type="ORF">TRFO_01283</name>
</gene>
<evidence type="ECO:0000259" key="2">
    <source>
        <dbReference type="Pfam" id="PF13426"/>
    </source>
</evidence>
<dbReference type="InterPro" id="IPR000014">
    <property type="entry name" value="PAS"/>
</dbReference>
<protein>
    <recommendedName>
        <fullName evidence="2">PAS domain-containing protein</fullName>
    </recommendedName>
</protein>
<feature type="transmembrane region" description="Helical" evidence="1">
    <location>
        <begin position="253"/>
        <end position="273"/>
    </location>
</feature>
<reference evidence="3" key="1">
    <citation type="submission" date="2016-10" db="EMBL/GenBank/DDBJ databases">
        <authorList>
            <person name="Benchimol M."/>
            <person name="Almeida L.G."/>
            <person name="Vasconcelos A.T."/>
            <person name="Perreira-Neves A."/>
            <person name="Rosa I.A."/>
            <person name="Tasca T."/>
            <person name="Bogo M.R."/>
            <person name="de Souza W."/>
        </authorList>
    </citation>
    <scope>NUCLEOTIDE SEQUENCE [LARGE SCALE GENOMIC DNA]</scope>
    <source>
        <strain evidence="3">K</strain>
    </source>
</reference>
<dbReference type="EMBL" id="MLAK01000704">
    <property type="protein sequence ID" value="OHT07159.1"/>
    <property type="molecule type" value="Genomic_DNA"/>
</dbReference>
<feature type="transmembrane region" description="Helical" evidence="1">
    <location>
        <begin position="608"/>
        <end position="632"/>
    </location>
</feature>
<dbReference type="InterPro" id="IPR035965">
    <property type="entry name" value="PAS-like_dom_sf"/>
</dbReference>
<feature type="transmembrane region" description="Helical" evidence="1">
    <location>
        <begin position="184"/>
        <end position="208"/>
    </location>
</feature>
<comment type="caution">
    <text evidence="3">The sequence shown here is derived from an EMBL/GenBank/DDBJ whole genome shotgun (WGS) entry which is preliminary data.</text>
</comment>
<feature type="transmembrane region" description="Helical" evidence="1">
    <location>
        <begin position="785"/>
        <end position="806"/>
    </location>
</feature>
<feature type="transmembrane region" description="Helical" evidence="1">
    <location>
        <begin position="898"/>
        <end position="925"/>
    </location>
</feature>
<proteinExistence type="predicted"/>
<dbReference type="OrthoDB" id="10577489at2759"/>
<feature type="transmembrane region" description="Helical" evidence="1">
    <location>
        <begin position="1087"/>
        <end position="1106"/>
    </location>
</feature>
<feature type="transmembrane region" description="Helical" evidence="1">
    <location>
        <begin position="285"/>
        <end position="306"/>
    </location>
</feature>
<dbReference type="Pfam" id="PF13426">
    <property type="entry name" value="PAS_9"/>
    <property type="match status" value="1"/>
</dbReference>
<name>A0A1J4K708_9EUKA</name>
<keyword evidence="1" id="KW-1133">Transmembrane helix</keyword>
<feature type="transmembrane region" description="Helical" evidence="1">
    <location>
        <begin position="56"/>
        <end position="74"/>
    </location>
</feature>